<dbReference type="Proteomes" id="UP000838878">
    <property type="component" value="Chromosome 8"/>
</dbReference>
<keyword evidence="1" id="KW-0732">Signal</keyword>
<feature type="chain" id="PRO_5035425896" evidence="1">
    <location>
        <begin position="19"/>
        <end position="90"/>
    </location>
</feature>
<feature type="signal peptide" evidence="1">
    <location>
        <begin position="1"/>
        <end position="18"/>
    </location>
</feature>
<reference evidence="2" key="1">
    <citation type="submission" date="2021-12" db="EMBL/GenBank/DDBJ databases">
        <authorList>
            <person name="Martin H S."/>
        </authorList>
    </citation>
    <scope>NUCLEOTIDE SEQUENCE</scope>
</reference>
<evidence type="ECO:0000313" key="3">
    <source>
        <dbReference type="Proteomes" id="UP000838878"/>
    </source>
</evidence>
<gene>
    <name evidence="2" type="ORF">BINO364_LOCUS15218</name>
</gene>
<accession>A0A8J9YKN3</accession>
<feature type="non-terminal residue" evidence="2">
    <location>
        <position position="90"/>
    </location>
</feature>
<evidence type="ECO:0000256" key="1">
    <source>
        <dbReference type="SAM" id="SignalP"/>
    </source>
</evidence>
<evidence type="ECO:0000313" key="2">
    <source>
        <dbReference type="EMBL" id="CAH0730215.1"/>
    </source>
</evidence>
<organism evidence="2 3">
    <name type="scientific">Brenthis ino</name>
    <name type="common">lesser marbled fritillary</name>
    <dbReference type="NCBI Taxonomy" id="405034"/>
    <lineage>
        <taxon>Eukaryota</taxon>
        <taxon>Metazoa</taxon>
        <taxon>Ecdysozoa</taxon>
        <taxon>Arthropoda</taxon>
        <taxon>Hexapoda</taxon>
        <taxon>Insecta</taxon>
        <taxon>Pterygota</taxon>
        <taxon>Neoptera</taxon>
        <taxon>Endopterygota</taxon>
        <taxon>Lepidoptera</taxon>
        <taxon>Glossata</taxon>
        <taxon>Ditrysia</taxon>
        <taxon>Papilionoidea</taxon>
        <taxon>Nymphalidae</taxon>
        <taxon>Heliconiinae</taxon>
        <taxon>Argynnini</taxon>
        <taxon>Brenthis</taxon>
    </lineage>
</organism>
<dbReference type="EMBL" id="OV170228">
    <property type="protein sequence ID" value="CAH0730215.1"/>
    <property type="molecule type" value="Genomic_DNA"/>
</dbReference>
<dbReference type="OrthoDB" id="10346240at2759"/>
<name>A0A8J9YKN3_9NEOP</name>
<dbReference type="AlphaFoldDB" id="A0A8J9YKN3"/>
<sequence>MDYVRFGVLIAVIALSSAAPQGGYDDLDDYNNDGVVCGTKSSPDNGLCVKYFECQPNAPYIVLFSEGAKCSSYLDVCCPRNSLTSDWKFG</sequence>
<keyword evidence="3" id="KW-1185">Reference proteome</keyword>
<protein>
    <submittedName>
        <fullName evidence="2">Uncharacterized protein</fullName>
    </submittedName>
</protein>
<proteinExistence type="predicted"/>